<protein>
    <recommendedName>
        <fullName evidence="3">DUF721 domain-containing protein</fullName>
    </recommendedName>
</protein>
<dbReference type="PIRSF" id="PIRSF032064">
    <property type="entry name" value="UCP032064"/>
    <property type="match status" value="1"/>
</dbReference>
<dbReference type="RefSeq" id="WP_284326807.1">
    <property type="nucleotide sequence ID" value="NZ_BSPP01000017.1"/>
</dbReference>
<sequence length="177" mass="19257">MARTPAPLPSARRRVRGFEATSGLLKDQIRKVGESRGFAVARLLTHWPEIAGADMARITRPVKVGYGREGMGASLTLLTTGSNAPMVEMQKEKLREKVNAVYGYAAISRILITQTAATGFAEGQAEFIARPQAPPAPNPELLAEAARTAAPIQNDELRQALERMAQNILNRRKPKEG</sequence>
<dbReference type="Pfam" id="PF05258">
    <property type="entry name" value="DciA"/>
    <property type="match status" value="1"/>
</dbReference>
<dbReference type="EMBL" id="BSPP01000017">
    <property type="protein sequence ID" value="GLS88729.1"/>
    <property type="molecule type" value="Genomic_DNA"/>
</dbReference>
<proteinExistence type="predicted"/>
<dbReference type="Proteomes" id="UP001157355">
    <property type="component" value="Unassembled WGS sequence"/>
</dbReference>
<name>A0AA37X3L2_9RHOB</name>
<evidence type="ECO:0000313" key="2">
    <source>
        <dbReference type="Proteomes" id="UP001157355"/>
    </source>
</evidence>
<keyword evidence="2" id="KW-1185">Reference proteome</keyword>
<accession>A0AA37X3L2</accession>
<gene>
    <name evidence="1" type="ORF">GCM10010873_37030</name>
</gene>
<reference evidence="1 2" key="1">
    <citation type="journal article" date="2014" name="Int. J. Syst. Evol. Microbiol.">
        <title>Complete genome sequence of Corynebacterium casei LMG S-19264T (=DSM 44701T), isolated from a smear-ripened cheese.</title>
        <authorList>
            <consortium name="US DOE Joint Genome Institute (JGI-PGF)"/>
            <person name="Walter F."/>
            <person name="Albersmeier A."/>
            <person name="Kalinowski J."/>
            <person name="Ruckert C."/>
        </authorList>
    </citation>
    <scope>NUCLEOTIDE SEQUENCE [LARGE SCALE GENOMIC DNA]</scope>
    <source>
        <strain evidence="1 2">NBRC 111766</strain>
    </source>
</reference>
<evidence type="ECO:0000313" key="1">
    <source>
        <dbReference type="EMBL" id="GLS88729.1"/>
    </source>
</evidence>
<comment type="caution">
    <text evidence="1">The sequence shown here is derived from an EMBL/GenBank/DDBJ whole genome shotgun (WGS) entry which is preliminary data.</text>
</comment>
<dbReference type="InterPro" id="IPR010593">
    <property type="entry name" value="DUF1159"/>
</dbReference>
<evidence type="ECO:0008006" key="3">
    <source>
        <dbReference type="Google" id="ProtNLM"/>
    </source>
</evidence>
<dbReference type="InterPro" id="IPR007922">
    <property type="entry name" value="DciA-like"/>
</dbReference>
<dbReference type="AlphaFoldDB" id="A0AA37X3L2"/>
<organism evidence="1 2">
    <name type="scientific">Cypionkella aquatica</name>
    <dbReference type="NCBI Taxonomy" id="1756042"/>
    <lineage>
        <taxon>Bacteria</taxon>
        <taxon>Pseudomonadati</taxon>
        <taxon>Pseudomonadota</taxon>
        <taxon>Alphaproteobacteria</taxon>
        <taxon>Rhodobacterales</taxon>
        <taxon>Paracoccaceae</taxon>
        <taxon>Cypionkella</taxon>
    </lineage>
</organism>